<evidence type="ECO:0000256" key="1">
    <source>
        <dbReference type="SAM" id="MobiDB-lite"/>
    </source>
</evidence>
<feature type="region of interest" description="Disordered" evidence="1">
    <location>
        <begin position="203"/>
        <end position="372"/>
    </location>
</feature>
<gene>
    <name evidence="2" type="ORF">BCR39DRAFT_41930</name>
</gene>
<feature type="compositionally biased region" description="Polar residues" evidence="1">
    <location>
        <begin position="352"/>
        <end position="365"/>
    </location>
</feature>
<feature type="region of interest" description="Disordered" evidence="1">
    <location>
        <begin position="142"/>
        <end position="168"/>
    </location>
</feature>
<feature type="compositionally biased region" description="Low complexity" evidence="1">
    <location>
        <begin position="328"/>
        <end position="341"/>
    </location>
</feature>
<dbReference type="EMBL" id="MCFC01000010">
    <property type="protein sequence ID" value="ORY32232.1"/>
    <property type="molecule type" value="Genomic_DNA"/>
</dbReference>
<keyword evidence="3" id="KW-1185">Reference proteome</keyword>
<feature type="compositionally biased region" description="Basic and acidic residues" evidence="1">
    <location>
        <begin position="457"/>
        <end position="469"/>
    </location>
</feature>
<accession>A0A1Y2BBM5</accession>
<feature type="region of interest" description="Disordered" evidence="1">
    <location>
        <begin position="410"/>
        <end position="485"/>
    </location>
</feature>
<sequence>MSSWVGKWAFAVHEHDTPVGYRKPIPFDHIFSSLDSKISFDPNETLRFGSTSASHITSSEMDKELQHDPDHAISHAKVSKVVVPHHPLRPWEDIPPYQRARGYNDQPAYTDDYDDFLWLPRDPLSTLDLDDTVEMRLALTTSAGGSGRLGDWPHSADDASDSSKHDDKEWQAVEIRREMMTPDSQAADASPLANSERRLLEHLELPSNIGSEVDQGTGSGLMRRGTRKATQGLTALFRRPRSNSDRSEGGGISMRTLSISSHPVREQEAPPSPTPGPSTGRPLFPSVHISDGSVFLSPTRGSTPRPGITLDSDQPGIDNSSRPLRTGSSFSARLSRSPSRRQPTARRATITYDESSGIPQRTPSGSRYAYGVDRSMSIVSPQRSRDVARSISVLSAHEQALMKEVMAEERIASRSGEKAVQDDLRREEEEVSRERMKRQQQPDEVEMRRTSVVQSDEVVRRPDLDREESGGTMRIRRVSANGSAE</sequence>
<dbReference type="Proteomes" id="UP000193986">
    <property type="component" value="Unassembled WGS sequence"/>
</dbReference>
<reference evidence="2 3" key="1">
    <citation type="submission" date="2016-07" db="EMBL/GenBank/DDBJ databases">
        <title>Pervasive Adenine N6-methylation of Active Genes in Fungi.</title>
        <authorList>
            <consortium name="DOE Joint Genome Institute"/>
            <person name="Mondo S.J."/>
            <person name="Dannebaum R.O."/>
            <person name="Kuo R.C."/>
            <person name="Labutti K."/>
            <person name="Haridas S."/>
            <person name="Kuo A."/>
            <person name="Salamov A."/>
            <person name="Ahrendt S.R."/>
            <person name="Lipzen A."/>
            <person name="Sullivan W."/>
            <person name="Andreopoulos W.B."/>
            <person name="Clum A."/>
            <person name="Lindquist E."/>
            <person name="Daum C."/>
            <person name="Ramamoorthy G.K."/>
            <person name="Gryganskyi A."/>
            <person name="Culley D."/>
            <person name="Magnuson J.K."/>
            <person name="James T.Y."/>
            <person name="O'Malley M.A."/>
            <person name="Stajich J.E."/>
            <person name="Spatafora J.W."/>
            <person name="Visel A."/>
            <person name="Grigoriev I.V."/>
        </authorList>
    </citation>
    <scope>NUCLEOTIDE SEQUENCE [LARGE SCALE GENOMIC DNA]</scope>
    <source>
        <strain evidence="2 3">68-887.2</strain>
    </source>
</reference>
<dbReference type="InParanoid" id="A0A1Y2BBM5"/>
<name>A0A1Y2BBM5_9TREE</name>
<feature type="compositionally biased region" description="Basic and acidic residues" evidence="1">
    <location>
        <begin position="154"/>
        <end position="168"/>
    </location>
</feature>
<dbReference type="OrthoDB" id="1689567at2759"/>
<protein>
    <submittedName>
        <fullName evidence="2">Uncharacterized protein</fullName>
    </submittedName>
</protein>
<feature type="compositionally biased region" description="Polar residues" evidence="1">
    <location>
        <begin position="317"/>
        <end position="327"/>
    </location>
</feature>
<organism evidence="2 3">
    <name type="scientific">Naematelia encephala</name>
    <dbReference type="NCBI Taxonomy" id="71784"/>
    <lineage>
        <taxon>Eukaryota</taxon>
        <taxon>Fungi</taxon>
        <taxon>Dikarya</taxon>
        <taxon>Basidiomycota</taxon>
        <taxon>Agaricomycotina</taxon>
        <taxon>Tremellomycetes</taxon>
        <taxon>Tremellales</taxon>
        <taxon>Naemateliaceae</taxon>
        <taxon>Naematelia</taxon>
    </lineage>
</organism>
<comment type="caution">
    <text evidence="2">The sequence shown here is derived from an EMBL/GenBank/DDBJ whole genome shotgun (WGS) entry which is preliminary data.</text>
</comment>
<evidence type="ECO:0000313" key="2">
    <source>
        <dbReference type="EMBL" id="ORY32232.1"/>
    </source>
</evidence>
<evidence type="ECO:0000313" key="3">
    <source>
        <dbReference type="Proteomes" id="UP000193986"/>
    </source>
</evidence>
<proteinExistence type="predicted"/>
<dbReference type="AlphaFoldDB" id="A0A1Y2BBM5"/>
<feature type="compositionally biased region" description="Basic and acidic residues" evidence="1">
    <location>
        <begin position="410"/>
        <end position="434"/>
    </location>
</feature>